<feature type="region of interest" description="Disordered" evidence="1">
    <location>
        <begin position="1"/>
        <end position="61"/>
    </location>
</feature>
<dbReference type="Proteomes" id="UP000299102">
    <property type="component" value="Unassembled WGS sequence"/>
</dbReference>
<name>A0A4C1V8L1_EUMVA</name>
<sequence length="418" mass="47111">MFHGRRFHREHSTEQVQKSHRSRAALRGVNAEGRHCSTCGDPTRRARAPRATRRRGQEGSRTVKAVSVSESSAVLFLRRALDLRALVTPRAGRDKDRRMYRMGATCPLPHRFMSFWKDGLGVYVESDSVKFVTINLKVLTRARRAQSSRKGQRRPLIFFPFRTNRPRRGGRDGPAAASAPFEPRNRNTLIDGPASIPTPGARPTRVLFAGEAKLSPAASIKAYYRSPDKSCNRHYALPLVRKMEAVTTREQLYTHAHLLAGHRRRSIVDPSAKGYDPLSFATVEISNFIYIVRDRGHRVRLILCSGSVEMGSYRRLNGFYTLFARFQSSLLSLSVLGHGRAPGVMPLQGYRTIVQQISPLCYVMIRFRCSAPRDGAIRERHKSILVLPGLGSTCRPTFGRDLRKDEKTLLARPDKGHS</sequence>
<comment type="caution">
    <text evidence="2">The sequence shown here is derived from an EMBL/GenBank/DDBJ whole genome shotgun (WGS) entry which is preliminary data.</text>
</comment>
<evidence type="ECO:0000256" key="1">
    <source>
        <dbReference type="SAM" id="MobiDB-lite"/>
    </source>
</evidence>
<reference evidence="2 3" key="1">
    <citation type="journal article" date="2019" name="Commun. Biol.">
        <title>The bagworm genome reveals a unique fibroin gene that provides high tensile strength.</title>
        <authorList>
            <person name="Kono N."/>
            <person name="Nakamura H."/>
            <person name="Ohtoshi R."/>
            <person name="Tomita M."/>
            <person name="Numata K."/>
            <person name="Arakawa K."/>
        </authorList>
    </citation>
    <scope>NUCLEOTIDE SEQUENCE [LARGE SCALE GENOMIC DNA]</scope>
</reference>
<evidence type="ECO:0000313" key="3">
    <source>
        <dbReference type="Proteomes" id="UP000299102"/>
    </source>
</evidence>
<feature type="region of interest" description="Disordered" evidence="1">
    <location>
        <begin position="162"/>
        <end position="196"/>
    </location>
</feature>
<proteinExistence type="predicted"/>
<keyword evidence="3" id="KW-1185">Reference proteome</keyword>
<accession>A0A4C1V8L1</accession>
<dbReference type="EMBL" id="BGZK01000291">
    <property type="protein sequence ID" value="GBP34652.1"/>
    <property type="molecule type" value="Genomic_DNA"/>
</dbReference>
<organism evidence="2 3">
    <name type="scientific">Eumeta variegata</name>
    <name type="common">Bagworm moth</name>
    <name type="synonym">Eumeta japonica</name>
    <dbReference type="NCBI Taxonomy" id="151549"/>
    <lineage>
        <taxon>Eukaryota</taxon>
        <taxon>Metazoa</taxon>
        <taxon>Ecdysozoa</taxon>
        <taxon>Arthropoda</taxon>
        <taxon>Hexapoda</taxon>
        <taxon>Insecta</taxon>
        <taxon>Pterygota</taxon>
        <taxon>Neoptera</taxon>
        <taxon>Endopterygota</taxon>
        <taxon>Lepidoptera</taxon>
        <taxon>Glossata</taxon>
        <taxon>Ditrysia</taxon>
        <taxon>Tineoidea</taxon>
        <taxon>Psychidae</taxon>
        <taxon>Oiketicinae</taxon>
        <taxon>Eumeta</taxon>
    </lineage>
</organism>
<gene>
    <name evidence="2" type="ORF">EVAR_19043_1</name>
</gene>
<feature type="compositionally biased region" description="Basic residues" evidence="1">
    <location>
        <begin position="45"/>
        <end position="54"/>
    </location>
</feature>
<protein>
    <submittedName>
        <fullName evidence="2">Uncharacterized protein</fullName>
    </submittedName>
</protein>
<evidence type="ECO:0000313" key="2">
    <source>
        <dbReference type="EMBL" id="GBP34652.1"/>
    </source>
</evidence>
<dbReference type="AlphaFoldDB" id="A0A4C1V8L1"/>